<dbReference type="NCBIfam" id="TIGR01640">
    <property type="entry name" value="F_box_assoc_1"/>
    <property type="match status" value="1"/>
</dbReference>
<dbReference type="InterPro" id="IPR006527">
    <property type="entry name" value="F-box-assoc_dom_typ1"/>
</dbReference>
<evidence type="ECO:0000313" key="2">
    <source>
        <dbReference type="EMBL" id="KAL1207270.1"/>
    </source>
</evidence>
<proteinExistence type="predicted"/>
<sequence>MSNSWRVLNVTIFRQIIRRRGVSVKGNTYFIAHERSVVEEIEMEICLICYDFTSERFGLRLPLPFHSYCSQKDSIVVSTVREEKLAVLFKRCDAYEMEIWITTKIEPNAVSWNNLFKVDLMFEIGIVRGSFLVDENEKAAVIFDENTENRANYKAYIIGEKGDNKEVDLGEYQRWSHVYSYVPSRVQIQ</sequence>
<dbReference type="InterPro" id="IPR017451">
    <property type="entry name" value="F-box-assoc_interact_dom"/>
</dbReference>
<dbReference type="Proteomes" id="UP001558713">
    <property type="component" value="Unassembled WGS sequence"/>
</dbReference>
<evidence type="ECO:0000259" key="1">
    <source>
        <dbReference type="Pfam" id="PF07734"/>
    </source>
</evidence>
<comment type="caution">
    <text evidence="2">The sequence shown here is derived from an EMBL/GenBank/DDBJ whole genome shotgun (WGS) entry which is preliminary data.</text>
</comment>
<dbReference type="EMBL" id="JBANAX010000482">
    <property type="protein sequence ID" value="KAL1207270.1"/>
    <property type="molecule type" value="Genomic_DNA"/>
</dbReference>
<feature type="domain" description="F-box associated beta-propeller type 1" evidence="1">
    <location>
        <begin position="2"/>
        <end position="188"/>
    </location>
</feature>
<gene>
    <name evidence="2" type="ORF">V5N11_028015</name>
</gene>
<name>A0ABD1B010_CARAN</name>
<keyword evidence="3" id="KW-1185">Reference proteome</keyword>
<reference evidence="2 3" key="1">
    <citation type="submission" date="2024-04" db="EMBL/GenBank/DDBJ databases">
        <title>Genome assembly C_amara_ONT_v2.</title>
        <authorList>
            <person name="Yant L."/>
            <person name="Moore C."/>
            <person name="Slenker M."/>
        </authorList>
    </citation>
    <scope>NUCLEOTIDE SEQUENCE [LARGE SCALE GENOMIC DNA]</scope>
    <source>
        <tissue evidence="2">Leaf</tissue>
    </source>
</reference>
<accession>A0ABD1B010</accession>
<dbReference type="Pfam" id="PF07734">
    <property type="entry name" value="FBA_1"/>
    <property type="match status" value="1"/>
</dbReference>
<protein>
    <submittedName>
        <fullName evidence="2">F-box protein</fullName>
    </submittedName>
</protein>
<organism evidence="2 3">
    <name type="scientific">Cardamine amara subsp. amara</name>
    <dbReference type="NCBI Taxonomy" id="228776"/>
    <lineage>
        <taxon>Eukaryota</taxon>
        <taxon>Viridiplantae</taxon>
        <taxon>Streptophyta</taxon>
        <taxon>Embryophyta</taxon>
        <taxon>Tracheophyta</taxon>
        <taxon>Spermatophyta</taxon>
        <taxon>Magnoliopsida</taxon>
        <taxon>eudicotyledons</taxon>
        <taxon>Gunneridae</taxon>
        <taxon>Pentapetalae</taxon>
        <taxon>rosids</taxon>
        <taxon>malvids</taxon>
        <taxon>Brassicales</taxon>
        <taxon>Brassicaceae</taxon>
        <taxon>Cardamineae</taxon>
        <taxon>Cardamine</taxon>
    </lineage>
</organism>
<evidence type="ECO:0000313" key="3">
    <source>
        <dbReference type="Proteomes" id="UP001558713"/>
    </source>
</evidence>
<dbReference type="AlphaFoldDB" id="A0ABD1B010"/>